<evidence type="ECO:0000313" key="1">
    <source>
        <dbReference type="EMBL" id="NIY48295.1"/>
    </source>
</evidence>
<dbReference type="EMBL" id="SOYS01000005">
    <property type="protein sequence ID" value="NIY48295.1"/>
    <property type="molecule type" value="Genomic_DNA"/>
</dbReference>
<sequence>MPYTNNPVIKHKASLPNLAEELSNVSKGWRPSNISSMRHWPGWHRLFVPARIWFTHQQKPPVSRDGAPVSAISRL</sequence>
<gene>
    <name evidence="1" type="ORF">E2L00_12385</name>
</gene>
<protein>
    <submittedName>
        <fullName evidence="1">Uncharacterized protein</fullName>
    </submittedName>
</protein>
<name>A0ABX0VPR6_9ENTR</name>
<proteinExistence type="predicted"/>
<reference evidence="1 2" key="1">
    <citation type="journal article" date="2020" name="Microorganisms">
        <title>Polyphasic Characterisation of Cedecea colo sp. nov., a New Enteric Bacterium Isolated from the Koala Hindgut.</title>
        <authorList>
            <person name="Boath J.M."/>
            <person name="Dakhal S."/>
            <person name="Van T.T.H."/>
            <person name="Moore R.J."/>
            <person name="Dekiwadia C."/>
            <person name="Macreadie I.G."/>
        </authorList>
    </citation>
    <scope>NUCLEOTIDE SEQUENCE [LARGE SCALE GENOMIC DNA]</scope>
    <source>
        <strain evidence="1 2">ZA</strain>
    </source>
</reference>
<evidence type="ECO:0000313" key="2">
    <source>
        <dbReference type="Proteomes" id="UP000697927"/>
    </source>
</evidence>
<dbReference type="Proteomes" id="UP000697927">
    <property type="component" value="Unassembled WGS sequence"/>
</dbReference>
<comment type="caution">
    <text evidence="1">The sequence shown here is derived from an EMBL/GenBank/DDBJ whole genome shotgun (WGS) entry which is preliminary data.</text>
</comment>
<accession>A0ABX0VPR6</accession>
<keyword evidence="2" id="KW-1185">Reference proteome</keyword>
<organism evidence="1 2">
    <name type="scientific">Cedecea colo</name>
    <dbReference type="NCBI Taxonomy" id="2552946"/>
    <lineage>
        <taxon>Bacteria</taxon>
        <taxon>Pseudomonadati</taxon>
        <taxon>Pseudomonadota</taxon>
        <taxon>Gammaproteobacteria</taxon>
        <taxon>Enterobacterales</taxon>
        <taxon>Enterobacteriaceae</taxon>
        <taxon>Cedecea</taxon>
    </lineage>
</organism>